<dbReference type="HOGENOM" id="CLU_652573_0_0_1"/>
<accession>R7TC86</accession>
<organism evidence="3">
    <name type="scientific">Capitella teleta</name>
    <name type="common">Polychaete worm</name>
    <dbReference type="NCBI Taxonomy" id="283909"/>
    <lineage>
        <taxon>Eukaryota</taxon>
        <taxon>Metazoa</taxon>
        <taxon>Spiralia</taxon>
        <taxon>Lophotrochozoa</taxon>
        <taxon>Annelida</taxon>
        <taxon>Polychaeta</taxon>
        <taxon>Sedentaria</taxon>
        <taxon>Scolecida</taxon>
        <taxon>Capitellidae</taxon>
        <taxon>Capitella</taxon>
    </lineage>
</organism>
<name>R7TC86_CAPTE</name>
<dbReference type="EMBL" id="KB310544">
    <property type="protein sequence ID" value="ELT91318.1"/>
    <property type="molecule type" value="Genomic_DNA"/>
</dbReference>
<evidence type="ECO:0000256" key="2">
    <source>
        <dbReference type="SAM" id="MobiDB-lite"/>
    </source>
</evidence>
<feature type="coiled-coil region" evidence="1">
    <location>
        <begin position="51"/>
        <end position="82"/>
    </location>
</feature>
<reference evidence="4" key="3">
    <citation type="submission" date="2015-06" db="UniProtKB">
        <authorList>
            <consortium name="EnsemblMetazoa"/>
        </authorList>
    </citation>
    <scope>IDENTIFICATION</scope>
</reference>
<proteinExistence type="predicted"/>
<protein>
    <submittedName>
        <fullName evidence="3 4">Uncharacterized protein</fullName>
    </submittedName>
</protein>
<dbReference type="Proteomes" id="UP000014760">
    <property type="component" value="Unassembled WGS sequence"/>
</dbReference>
<reference evidence="5" key="1">
    <citation type="submission" date="2012-12" db="EMBL/GenBank/DDBJ databases">
        <authorList>
            <person name="Hellsten U."/>
            <person name="Grimwood J."/>
            <person name="Chapman J.A."/>
            <person name="Shapiro H."/>
            <person name="Aerts A."/>
            <person name="Otillar R.P."/>
            <person name="Terry A.Y."/>
            <person name="Boore J.L."/>
            <person name="Simakov O."/>
            <person name="Marletaz F."/>
            <person name="Cho S.-J."/>
            <person name="Edsinger-Gonzales E."/>
            <person name="Havlak P."/>
            <person name="Kuo D.-H."/>
            <person name="Larsson T."/>
            <person name="Lv J."/>
            <person name="Arendt D."/>
            <person name="Savage R."/>
            <person name="Osoegawa K."/>
            <person name="de Jong P."/>
            <person name="Lindberg D.R."/>
            <person name="Seaver E.C."/>
            <person name="Weisblat D.A."/>
            <person name="Putnam N.H."/>
            <person name="Grigoriev I.V."/>
            <person name="Rokhsar D.S."/>
        </authorList>
    </citation>
    <scope>NUCLEOTIDE SEQUENCE</scope>
    <source>
        <strain evidence="5">I ESC-2004</strain>
    </source>
</reference>
<dbReference type="EnsemblMetazoa" id="CapteT211388">
    <property type="protein sequence ID" value="CapteP211388"/>
    <property type="gene ID" value="CapteG211388"/>
</dbReference>
<dbReference type="EMBL" id="AMQN01013845">
    <property type="status" value="NOT_ANNOTATED_CDS"/>
    <property type="molecule type" value="Genomic_DNA"/>
</dbReference>
<evidence type="ECO:0000313" key="4">
    <source>
        <dbReference type="EnsemblMetazoa" id="CapteP211388"/>
    </source>
</evidence>
<reference evidence="3 5" key="2">
    <citation type="journal article" date="2013" name="Nature">
        <title>Insights into bilaterian evolution from three spiralian genomes.</title>
        <authorList>
            <person name="Simakov O."/>
            <person name="Marletaz F."/>
            <person name="Cho S.J."/>
            <person name="Edsinger-Gonzales E."/>
            <person name="Havlak P."/>
            <person name="Hellsten U."/>
            <person name="Kuo D.H."/>
            <person name="Larsson T."/>
            <person name="Lv J."/>
            <person name="Arendt D."/>
            <person name="Savage R."/>
            <person name="Osoegawa K."/>
            <person name="de Jong P."/>
            <person name="Grimwood J."/>
            <person name="Chapman J.A."/>
            <person name="Shapiro H."/>
            <person name="Aerts A."/>
            <person name="Otillar R.P."/>
            <person name="Terry A.Y."/>
            <person name="Boore J.L."/>
            <person name="Grigoriev I.V."/>
            <person name="Lindberg D.R."/>
            <person name="Seaver E.C."/>
            <person name="Weisblat D.A."/>
            <person name="Putnam N.H."/>
            <person name="Rokhsar D.S."/>
        </authorList>
    </citation>
    <scope>NUCLEOTIDE SEQUENCE</scope>
    <source>
        <strain evidence="3 5">I ESC-2004</strain>
    </source>
</reference>
<keyword evidence="5" id="KW-1185">Reference proteome</keyword>
<evidence type="ECO:0000313" key="3">
    <source>
        <dbReference type="EMBL" id="ELT91318.1"/>
    </source>
</evidence>
<sequence length="421" mass="47402">MARLLTISVTDMNKMKKEQLIAFITEYQKQVRETGPWHTTDQIKSSLAPVIKEATDSMQNQLRDLQNQMNDLKTKTSETANSFVEMTKDADDGFIPVGNKGKGRRKMSDVVRETVTSVFEDERHKCDVVIGRAPESDNDNAFITGICEKIAFNTKPTGTQRLSKKGNNDARGRSRLLKVTFPSSFDARSFMAAFDAKRRDNEIDLPSIRLRSGKSKEELSAFRRSAKQAHQLNEEAKKAGIHPSESYSLRDNGEIWKFTKDDQGAWKRIADWHPAPQSQSNAIASASAMMLSRQLIRKRPAVPSDCLGLEPSHKIRVLDQITPLGYQPEPDRRVKAPQIEIVSDYQENLDNSAVFAREVRGPDKQTLTYKDGRVPQRIQHRTAVKRKGDNTVNCQSPSKRLCSKSSHPASASSNKQTVILF</sequence>
<evidence type="ECO:0000256" key="1">
    <source>
        <dbReference type="SAM" id="Coils"/>
    </source>
</evidence>
<dbReference type="AlphaFoldDB" id="R7TC86"/>
<feature type="compositionally biased region" description="Low complexity" evidence="2">
    <location>
        <begin position="403"/>
        <end position="413"/>
    </location>
</feature>
<feature type="region of interest" description="Disordered" evidence="2">
    <location>
        <begin position="383"/>
        <end position="421"/>
    </location>
</feature>
<evidence type="ECO:0000313" key="5">
    <source>
        <dbReference type="Proteomes" id="UP000014760"/>
    </source>
</evidence>
<keyword evidence="1" id="KW-0175">Coiled coil</keyword>
<gene>
    <name evidence="3" type="ORF">CAPTEDRAFT_211388</name>
</gene>
<dbReference type="EMBL" id="AMQN01013844">
    <property type="status" value="NOT_ANNOTATED_CDS"/>
    <property type="molecule type" value="Genomic_DNA"/>
</dbReference>